<feature type="compositionally biased region" description="Gly residues" evidence="1">
    <location>
        <begin position="592"/>
        <end position="602"/>
    </location>
</feature>
<evidence type="ECO:0000256" key="2">
    <source>
        <dbReference type="SAM" id="Phobius"/>
    </source>
</evidence>
<dbReference type="SUPFAM" id="SSF56112">
    <property type="entry name" value="Protein kinase-like (PK-like)"/>
    <property type="match status" value="1"/>
</dbReference>
<keyword evidence="2" id="KW-1133">Transmembrane helix</keyword>
<feature type="compositionally biased region" description="Low complexity" evidence="1">
    <location>
        <begin position="155"/>
        <end position="172"/>
    </location>
</feature>
<organism evidence="3 4">
    <name type="scientific">Chlamydomonas schloesseri</name>
    <dbReference type="NCBI Taxonomy" id="2026947"/>
    <lineage>
        <taxon>Eukaryota</taxon>
        <taxon>Viridiplantae</taxon>
        <taxon>Chlorophyta</taxon>
        <taxon>core chlorophytes</taxon>
        <taxon>Chlorophyceae</taxon>
        <taxon>CS clade</taxon>
        <taxon>Chlamydomonadales</taxon>
        <taxon>Chlamydomonadaceae</taxon>
        <taxon>Chlamydomonas</taxon>
    </lineage>
</organism>
<dbReference type="PANTHER" id="PTHR37171:SF1">
    <property type="entry name" value="SERINE_THREONINE-PROTEIN KINASE YRZF-RELATED"/>
    <property type="match status" value="1"/>
</dbReference>
<keyword evidence="2" id="KW-0812">Transmembrane</keyword>
<protein>
    <recommendedName>
        <fullName evidence="5">Protein kinase domain-containing protein</fullName>
    </recommendedName>
</protein>
<proteinExistence type="predicted"/>
<evidence type="ECO:0000313" key="3">
    <source>
        <dbReference type="EMBL" id="KAG2445030.1"/>
    </source>
</evidence>
<feature type="compositionally biased region" description="Gly residues" evidence="1">
    <location>
        <begin position="331"/>
        <end position="350"/>
    </location>
</feature>
<reference evidence="3" key="1">
    <citation type="journal article" date="2020" name="bioRxiv">
        <title>Comparative genomics of Chlamydomonas.</title>
        <authorList>
            <person name="Craig R.J."/>
            <person name="Hasan A.R."/>
            <person name="Ness R.W."/>
            <person name="Keightley P.D."/>
        </authorList>
    </citation>
    <scope>NUCLEOTIDE SEQUENCE</scope>
    <source>
        <strain evidence="3">CCAP 11/173</strain>
    </source>
</reference>
<feature type="region of interest" description="Disordered" evidence="1">
    <location>
        <begin position="128"/>
        <end position="178"/>
    </location>
</feature>
<feature type="region of interest" description="Disordered" evidence="1">
    <location>
        <begin position="581"/>
        <end position="608"/>
    </location>
</feature>
<dbReference type="AlphaFoldDB" id="A0A835WCR6"/>
<comment type="caution">
    <text evidence="3">The sequence shown here is derived from an EMBL/GenBank/DDBJ whole genome shotgun (WGS) entry which is preliminary data.</text>
</comment>
<dbReference type="InterPro" id="IPR011009">
    <property type="entry name" value="Kinase-like_dom_sf"/>
</dbReference>
<dbReference type="EMBL" id="JAEHOD010000028">
    <property type="protein sequence ID" value="KAG2445030.1"/>
    <property type="molecule type" value="Genomic_DNA"/>
</dbReference>
<feature type="compositionally biased region" description="Low complexity" evidence="1">
    <location>
        <begin position="351"/>
        <end position="360"/>
    </location>
</feature>
<feature type="compositionally biased region" description="Low complexity" evidence="1">
    <location>
        <begin position="128"/>
        <end position="145"/>
    </location>
</feature>
<accession>A0A835WCR6</accession>
<dbReference type="InterPro" id="IPR052396">
    <property type="entry name" value="Meiotic_Drive_Suppr_Kinase"/>
</dbReference>
<evidence type="ECO:0008006" key="5">
    <source>
        <dbReference type="Google" id="ProtNLM"/>
    </source>
</evidence>
<dbReference type="OrthoDB" id="551749at2759"/>
<name>A0A835WCR6_9CHLO</name>
<feature type="compositionally biased region" description="Low complexity" evidence="1">
    <location>
        <begin position="372"/>
        <end position="382"/>
    </location>
</feature>
<feature type="transmembrane region" description="Helical" evidence="2">
    <location>
        <begin position="20"/>
        <end position="41"/>
    </location>
</feature>
<gene>
    <name evidence="3" type="ORF">HYH02_008898</name>
</gene>
<keyword evidence="4" id="KW-1185">Reference proteome</keyword>
<evidence type="ECO:0000256" key="1">
    <source>
        <dbReference type="SAM" id="MobiDB-lite"/>
    </source>
</evidence>
<keyword evidence="2" id="KW-0472">Membrane</keyword>
<feature type="transmembrane region" description="Helical" evidence="2">
    <location>
        <begin position="231"/>
        <end position="255"/>
    </location>
</feature>
<evidence type="ECO:0000313" key="4">
    <source>
        <dbReference type="Proteomes" id="UP000613740"/>
    </source>
</evidence>
<dbReference type="PANTHER" id="PTHR37171">
    <property type="entry name" value="SERINE/THREONINE-PROTEIN KINASE YRZF-RELATED"/>
    <property type="match status" value="1"/>
</dbReference>
<sequence length="656" mass="66201">MTCRLYRPPYFGSLNSVAEVASALFALVLVSVLGPLGAAYLSRYADDGGALPEACWHQQPPAAVFQQSLIARGSGGVHGLQDLVPDDDGDEPANRPPYKMDMVLCLATGTGTAGGEQQSEQPLEALTTASAAAAGAAAPERQQAGGSCLGGGEGHVASSGASGSGGCPSVVSTEAEPQPTQQQWHRFVALGEVKNAQTLMEDERTPIDLLNAWQQEDARYYTLARAVLSQVYTYMIAGGICYGFISCWFATWLVYCPPNNRRVLYLSDSFLASTAASTPPPGGAARSTAPTAYGALSYMQLRALCSASTLSQLQPLGEDPTGLGPASLTGSDGGGGGGGGGGSGQPGGEDGSSSGPDAGAISCSEDSYKPTSSDFADASSDSLPGQELRRSAAAAEPAAAAAAAAPAAAEQSATASAAVPAVAAVQRRATAPATAAASARPPSKPQRVLLRFRQEIGPGSEGKVVAGTCDGVDCVIKLLGPDRSGLAAYRREVAAYAALEGLQGRHVPELLAWGKLAWGVRFLAVRRVAGGVPLSSLPRPVPAAVAAAALGALEAAQAACPGFVHGDVRLENVQVVAGEEQEVLKPPPSAAAGGGEGGGEQGAGAQQGAASSTAAAARCVLLDFGRSRLDGGAARQQTELEQLQRLLAVAAVGLGR</sequence>
<dbReference type="Proteomes" id="UP000613740">
    <property type="component" value="Unassembled WGS sequence"/>
</dbReference>
<feature type="region of interest" description="Disordered" evidence="1">
    <location>
        <begin position="315"/>
        <end position="392"/>
    </location>
</feature>